<gene>
    <name evidence="7" type="ORF">C8N34_11135</name>
</gene>
<dbReference type="InterPro" id="IPR001123">
    <property type="entry name" value="LeuE-type"/>
</dbReference>
<keyword evidence="2" id="KW-1003">Cell membrane</keyword>
<organism evidence="7 8">
    <name type="scientific">Gemmobacter caeni</name>
    <dbReference type="NCBI Taxonomy" id="589035"/>
    <lineage>
        <taxon>Bacteria</taxon>
        <taxon>Pseudomonadati</taxon>
        <taxon>Pseudomonadota</taxon>
        <taxon>Alphaproteobacteria</taxon>
        <taxon>Rhodobacterales</taxon>
        <taxon>Paracoccaceae</taxon>
        <taxon>Gemmobacter</taxon>
    </lineage>
</organism>
<feature type="transmembrane region" description="Helical" evidence="6">
    <location>
        <begin position="116"/>
        <end position="138"/>
    </location>
</feature>
<evidence type="ECO:0000256" key="3">
    <source>
        <dbReference type="ARBA" id="ARBA00022692"/>
    </source>
</evidence>
<comment type="subcellular location">
    <subcellularLocation>
        <location evidence="1">Cell membrane</location>
        <topology evidence="1">Multi-pass membrane protein</topology>
    </subcellularLocation>
</comment>
<dbReference type="GO" id="GO:0015171">
    <property type="term" value="F:amino acid transmembrane transporter activity"/>
    <property type="evidence" value="ECO:0007669"/>
    <property type="project" value="TreeGrafter"/>
</dbReference>
<dbReference type="PANTHER" id="PTHR30086:SF20">
    <property type="entry name" value="ARGININE EXPORTER PROTEIN ARGO-RELATED"/>
    <property type="match status" value="1"/>
</dbReference>
<feature type="transmembrane region" description="Helical" evidence="6">
    <location>
        <begin position="48"/>
        <end position="72"/>
    </location>
</feature>
<dbReference type="PANTHER" id="PTHR30086">
    <property type="entry name" value="ARGININE EXPORTER PROTEIN ARGO"/>
    <property type="match status" value="1"/>
</dbReference>
<dbReference type="Proteomes" id="UP000244224">
    <property type="component" value="Unassembled WGS sequence"/>
</dbReference>
<dbReference type="PIRSF" id="PIRSF006324">
    <property type="entry name" value="LeuE"/>
    <property type="match status" value="1"/>
</dbReference>
<feature type="transmembrane region" description="Helical" evidence="6">
    <location>
        <begin position="150"/>
        <end position="176"/>
    </location>
</feature>
<sequence>MFDLLALIPAPELAAFLAAGIVLNLTPGADVIFATASGMAGGPKAGAVAGLGVGLGGLWHVGLAAAGVSALVAAHPGALVALKWLGAAYLLWLAWKSWHAGPATEAGRGIASPLRALWRGFLTNAFNPKVALFVIAFLPQFTDPARGPVWQQIVLLGVLFTFTGTLITCSYGALAGWAGQTLGRRMGVLNKVAAVMFGGLAARLVWE</sequence>
<dbReference type="OrthoDB" id="9807053at2"/>
<proteinExistence type="predicted"/>
<keyword evidence="4 6" id="KW-1133">Transmembrane helix</keyword>
<evidence type="ECO:0000256" key="6">
    <source>
        <dbReference type="SAM" id="Phobius"/>
    </source>
</evidence>
<keyword evidence="8" id="KW-1185">Reference proteome</keyword>
<name>A0A2T6AVP4_9RHOB</name>
<feature type="transmembrane region" description="Helical" evidence="6">
    <location>
        <begin position="78"/>
        <end position="95"/>
    </location>
</feature>
<keyword evidence="5 6" id="KW-0472">Membrane</keyword>
<feature type="transmembrane region" description="Helical" evidence="6">
    <location>
        <begin position="188"/>
        <end position="206"/>
    </location>
</feature>
<dbReference type="AlphaFoldDB" id="A0A2T6AVP4"/>
<evidence type="ECO:0000256" key="1">
    <source>
        <dbReference type="ARBA" id="ARBA00004651"/>
    </source>
</evidence>
<dbReference type="GO" id="GO:0005886">
    <property type="term" value="C:plasma membrane"/>
    <property type="evidence" value="ECO:0007669"/>
    <property type="project" value="UniProtKB-SubCell"/>
</dbReference>
<accession>A0A2T6AVP4</accession>
<feature type="transmembrane region" description="Helical" evidence="6">
    <location>
        <begin position="13"/>
        <end position="36"/>
    </location>
</feature>
<protein>
    <submittedName>
        <fullName evidence="7">Threonine/homoserine/homoserine lactone efflux protein</fullName>
    </submittedName>
</protein>
<evidence type="ECO:0000256" key="2">
    <source>
        <dbReference type="ARBA" id="ARBA00022475"/>
    </source>
</evidence>
<dbReference type="RefSeq" id="WP_108129687.1">
    <property type="nucleotide sequence ID" value="NZ_QBKP01000011.1"/>
</dbReference>
<evidence type="ECO:0000256" key="4">
    <source>
        <dbReference type="ARBA" id="ARBA00022989"/>
    </source>
</evidence>
<keyword evidence="3 6" id="KW-0812">Transmembrane</keyword>
<evidence type="ECO:0000313" key="8">
    <source>
        <dbReference type="Proteomes" id="UP000244224"/>
    </source>
</evidence>
<dbReference type="EMBL" id="QBKP01000011">
    <property type="protein sequence ID" value="PTX47882.1"/>
    <property type="molecule type" value="Genomic_DNA"/>
</dbReference>
<evidence type="ECO:0000256" key="5">
    <source>
        <dbReference type="ARBA" id="ARBA00023136"/>
    </source>
</evidence>
<evidence type="ECO:0000313" key="7">
    <source>
        <dbReference type="EMBL" id="PTX47882.1"/>
    </source>
</evidence>
<dbReference type="Pfam" id="PF01810">
    <property type="entry name" value="LysE"/>
    <property type="match status" value="1"/>
</dbReference>
<comment type="caution">
    <text evidence="7">The sequence shown here is derived from an EMBL/GenBank/DDBJ whole genome shotgun (WGS) entry which is preliminary data.</text>
</comment>
<reference evidence="7 8" key="1">
    <citation type="submission" date="2018-04" db="EMBL/GenBank/DDBJ databases">
        <title>Genomic Encyclopedia of Archaeal and Bacterial Type Strains, Phase II (KMG-II): from individual species to whole genera.</title>
        <authorList>
            <person name="Goeker M."/>
        </authorList>
    </citation>
    <scope>NUCLEOTIDE SEQUENCE [LARGE SCALE GENOMIC DNA]</scope>
    <source>
        <strain evidence="7 8">DSM 21823</strain>
    </source>
</reference>